<evidence type="ECO:0000313" key="8">
    <source>
        <dbReference type="EMBL" id="AJR03526.1"/>
    </source>
</evidence>
<organism evidence="8 9">
    <name type="scientific">Siansivirga zeaxanthinifaciens CC-SAMT-1</name>
    <dbReference type="NCBI Taxonomy" id="1454006"/>
    <lineage>
        <taxon>Bacteria</taxon>
        <taxon>Pseudomonadati</taxon>
        <taxon>Bacteroidota</taxon>
        <taxon>Flavobacteriia</taxon>
        <taxon>Flavobacteriales</taxon>
        <taxon>Flavobacteriaceae</taxon>
        <taxon>Siansivirga</taxon>
    </lineage>
</organism>
<dbReference type="STRING" id="1454006.AW14_07650"/>
<dbReference type="OrthoDB" id="9765571at2"/>
<dbReference type="HOGENOM" id="CLU_034649_0_0_10"/>
<sequence length="518" mass="57529">MKKLNLIFIGILGVSNIYAQDITDALRYSQDEIQGTARYRALSGAFGALGGDMSAVSINPASSAVFSQSHASFSLSNQDVKNETAYFNGLTNTNNSSFDINQGGASFVFASRNNSPWRKFSVGVAYERTNNHDDRWSAVGLNTTNDADFSNSIASYFYDYADGKRLGNISAFPDETLEEAYADIGSAFGFGHQQAFLGFESYIIEPDDINNDANTLYSSKIIPGNFSHDYSYLATGYNGKISFNLATQYEDNLYLGLNLNSHFIDYQRTTLLFENNNNGIPNAGDYLVRNIEFENNLSTRGNGFSFQLGGILKLSPEFRLGVTYDSPTWYTIEEETTQYISTVREEDNGTRVTQVINPQTVNVYPQYKLQTPAKITGSLAYVFGTQGLISFDYSRKDYSATSFRPENDFVDLNADINNLLTAASTYKIGGEYKIKRISLRGGYRFEESQYKDGVTVGDLNGYSFGIGYNFGNTKLDVTFDGYERESQNNLYNLILGGAPQATVNRKNSNITLSLSFNI</sequence>
<comment type="similarity">
    <text evidence="2">Belongs to the OmpP1/FadL family.</text>
</comment>
<dbReference type="KEGG" id="sze:AW14_07650"/>
<name>A0A0C5VWM7_9FLAO</name>
<reference evidence="8 9" key="1">
    <citation type="submission" date="2014-02" db="EMBL/GenBank/DDBJ databases">
        <authorList>
            <person name="Young C.-C."/>
            <person name="Hameed A."/>
            <person name="Huang H.-C."/>
            <person name="Shahina M."/>
        </authorList>
    </citation>
    <scope>NUCLEOTIDE SEQUENCE [LARGE SCALE GENOMIC DNA]</scope>
    <source>
        <strain evidence="8 9">CC-SAMT-1</strain>
    </source>
</reference>
<dbReference type="AlphaFoldDB" id="A0A0C5VWM7"/>
<keyword evidence="4" id="KW-0812">Transmembrane</keyword>
<evidence type="ECO:0000256" key="4">
    <source>
        <dbReference type="ARBA" id="ARBA00022692"/>
    </source>
</evidence>
<dbReference type="PANTHER" id="PTHR35093">
    <property type="entry name" value="OUTER MEMBRANE PROTEIN NMB0088-RELATED"/>
    <property type="match status" value="1"/>
</dbReference>
<proteinExistence type="inferred from homology"/>
<keyword evidence="7" id="KW-0998">Cell outer membrane</keyword>
<evidence type="ECO:0000256" key="1">
    <source>
        <dbReference type="ARBA" id="ARBA00004571"/>
    </source>
</evidence>
<dbReference type="SUPFAM" id="SSF56935">
    <property type="entry name" value="Porins"/>
    <property type="match status" value="1"/>
</dbReference>
<dbReference type="Gene3D" id="2.40.160.60">
    <property type="entry name" value="Outer membrane protein transport protein (OMPP1/FadL/TodX)"/>
    <property type="match status" value="1"/>
</dbReference>
<dbReference type="GO" id="GO:0009279">
    <property type="term" value="C:cell outer membrane"/>
    <property type="evidence" value="ECO:0007669"/>
    <property type="project" value="UniProtKB-SubCell"/>
</dbReference>
<evidence type="ECO:0000313" key="9">
    <source>
        <dbReference type="Proteomes" id="UP000032229"/>
    </source>
</evidence>
<dbReference type="GO" id="GO:0015483">
    <property type="term" value="F:long-chain fatty acid transporting porin activity"/>
    <property type="evidence" value="ECO:0007669"/>
    <property type="project" value="TreeGrafter"/>
</dbReference>
<dbReference type="Pfam" id="PF03349">
    <property type="entry name" value="Toluene_X"/>
    <property type="match status" value="1"/>
</dbReference>
<keyword evidence="9" id="KW-1185">Reference proteome</keyword>
<keyword evidence="3" id="KW-1134">Transmembrane beta strand</keyword>
<dbReference type="PATRIC" id="fig|1454006.5.peg.1508"/>
<comment type="subcellular location">
    <subcellularLocation>
        <location evidence="1">Cell outer membrane</location>
        <topology evidence="1">Multi-pass membrane protein</topology>
    </subcellularLocation>
</comment>
<dbReference type="RefSeq" id="WP_044638239.1">
    <property type="nucleotide sequence ID" value="NZ_CP007202.1"/>
</dbReference>
<evidence type="ECO:0000256" key="2">
    <source>
        <dbReference type="ARBA" id="ARBA00008163"/>
    </source>
</evidence>
<dbReference type="PANTHER" id="PTHR35093:SF8">
    <property type="entry name" value="OUTER MEMBRANE PROTEIN NMB0088-RELATED"/>
    <property type="match status" value="1"/>
</dbReference>
<accession>A0A0C5VWM7</accession>
<gene>
    <name evidence="8" type="ORF">AW14_07650</name>
</gene>
<protein>
    <submittedName>
        <fullName evidence="8">Transporter</fullName>
    </submittedName>
</protein>
<evidence type="ECO:0000256" key="6">
    <source>
        <dbReference type="ARBA" id="ARBA00023136"/>
    </source>
</evidence>
<evidence type="ECO:0000256" key="3">
    <source>
        <dbReference type="ARBA" id="ARBA00022452"/>
    </source>
</evidence>
<keyword evidence="5" id="KW-0732">Signal</keyword>
<dbReference type="InterPro" id="IPR005017">
    <property type="entry name" value="OMPP1/FadL/TodX"/>
</dbReference>
<keyword evidence="6" id="KW-0472">Membrane</keyword>
<evidence type="ECO:0000256" key="7">
    <source>
        <dbReference type="ARBA" id="ARBA00023237"/>
    </source>
</evidence>
<evidence type="ECO:0000256" key="5">
    <source>
        <dbReference type="ARBA" id="ARBA00022729"/>
    </source>
</evidence>
<dbReference type="Proteomes" id="UP000032229">
    <property type="component" value="Chromosome"/>
</dbReference>
<dbReference type="EMBL" id="CP007202">
    <property type="protein sequence ID" value="AJR03526.1"/>
    <property type="molecule type" value="Genomic_DNA"/>
</dbReference>